<dbReference type="Pfam" id="PF25390">
    <property type="entry name" value="WD40_RLD"/>
    <property type="match status" value="1"/>
</dbReference>
<dbReference type="CDD" id="cd13365">
    <property type="entry name" value="PH_PLC_plant-like"/>
    <property type="match status" value="1"/>
</dbReference>
<dbReference type="PROSITE" id="PS50178">
    <property type="entry name" value="ZF_FYVE"/>
    <property type="match status" value="1"/>
</dbReference>
<dbReference type="PROSITE" id="PS00626">
    <property type="entry name" value="RCC1_2"/>
    <property type="match status" value="2"/>
</dbReference>
<keyword evidence="3 5" id="KW-0863">Zinc-finger</keyword>
<comment type="caution">
    <text evidence="10">The sequence shown here is derived from an EMBL/GenBank/DDBJ whole genome shotgun (WGS) entry which is preliminary data.</text>
</comment>
<evidence type="ECO:0000256" key="5">
    <source>
        <dbReference type="PROSITE-ProRule" id="PRU00091"/>
    </source>
</evidence>
<feature type="repeat" description="RCC1" evidence="6">
    <location>
        <begin position="575"/>
        <end position="626"/>
    </location>
</feature>
<dbReference type="Pfam" id="PF01363">
    <property type="entry name" value="FYVE"/>
    <property type="match status" value="1"/>
</dbReference>
<dbReference type="FunFam" id="2.130.10.30:FF:000028">
    <property type="entry name" value="PH, RCC1 and FYVE domains-containing protein 1"/>
    <property type="match status" value="1"/>
</dbReference>
<feature type="repeat" description="RCC1" evidence="6">
    <location>
        <begin position="352"/>
        <end position="405"/>
    </location>
</feature>
<dbReference type="GO" id="GO:0008270">
    <property type="term" value="F:zinc ion binding"/>
    <property type="evidence" value="ECO:0007669"/>
    <property type="project" value="UniProtKB-KW"/>
</dbReference>
<keyword evidence="4" id="KW-0862">Zinc</keyword>
<feature type="region of interest" description="Disordered" evidence="7">
    <location>
        <begin position="790"/>
        <end position="824"/>
    </location>
</feature>
<feature type="compositionally biased region" description="Polar residues" evidence="7">
    <location>
        <begin position="790"/>
        <end position="816"/>
    </location>
</feature>
<dbReference type="InterPro" id="IPR011993">
    <property type="entry name" value="PH-like_dom_sf"/>
</dbReference>
<dbReference type="Pfam" id="PF08381">
    <property type="entry name" value="BRX"/>
    <property type="match status" value="1"/>
</dbReference>
<evidence type="ECO:0000256" key="7">
    <source>
        <dbReference type="SAM" id="MobiDB-lite"/>
    </source>
</evidence>
<feature type="repeat" description="RCC1" evidence="6">
    <location>
        <begin position="523"/>
        <end position="574"/>
    </location>
</feature>
<dbReference type="SUPFAM" id="SSF50729">
    <property type="entry name" value="PH domain-like"/>
    <property type="match status" value="1"/>
</dbReference>
<keyword evidence="2" id="KW-0677">Repeat</keyword>
<protein>
    <submittedName>
        <fullName evidence="10">Pentatricopeptide repeat-containing protein</fullName>
    </submittedName>
</protein>
<dbReference type="SUPFAM" id="SSF57903">
    <property type="entry name" value="FYVE/PHD zinc finger"/>
    <property type="match status" value="1"/>
</dbReference>
<dbReference type="InterPro" id="IPR027988">
    <property type="entry name" value="BRX_N"/>
</dbReference>
<feature type="repeat" description="RCC1" evidence="6">
    <location>
        <begin position="406"/>
        <end position="457"/>
    </location>
</feature>
<feature type="compositionally biased region" description="Polar residues" evidence="7">
    <location>
        <begin position="139"/>
        <end position="157"/>
    </location>
</feature>
<dbReference type="Pfam" id="PF13713">
    <property type="entry name" value="BRX_N"/>
    <property type="match status" value="1"/>
</dbReference>
<evidence type="ECO:0000313" key="11">
    <source>
        <dbReference type="Proteomes" id="UP000436088"/>
    </source>
</evidence>
<dbReference type="PROSITE" id="PS51514">
    <property type="entry name" value="BRX"/>
    <property type="match status" value="1"/>
</dbReference>
<gene>
    <name evidence="10" type="ORF">F3Y22_tig00003041pilonHSYRG00425</name>
</gene>
<dbReference type="AlphaFoldDB" id="A0A6A3CS27"/>
<dbReference type="InterPro" id="IPR013591">
    <property type="entry name" value="Brevis_radix_dom"/>
</dbReference>
<name>A0A6A3CS27_HIBSY</name>
<evidence type="ECO:0000256" key="4">
    <source>
        <dbReference type="ARBA" id="ARBA00022833"/>
    </source>
</evidence>
<dbReference type="Proteomes" id="UP000436088">
    <property type="component" value="Unassembled WGS sequence"/>
</dbReference>
<dbReference type="EMBL" id="VEPZ02000209">
    <property type="protein sequence ID" value="KAE8729988.1"/>
    <property type="molecule type" value="Genomic_DNA"/>
</dbReference>
<feature type="region of interest" description="Disordered" evidence="7">
    <location>
        <begin position="139"/>
        <end position="159"/>
    </location>
</feature>
<proteinExistence type="predicted"/>
<dbReference type="SUPFAM" id="SSF50985">
    <property type="entry name" value="RCC1/BLIP-II"/>
    <property type="match status" value="1"/>
</dbReference>
<dbReference type="InterPro" id="IPR051210">
    <property type="entry name" value="Ub_ligase/GEF_domain"/>
</dbReference>
<feature type="repeat" description="RCC1" evidence="6">
    <location>
        <begin position="473"/>
        <end position="522"/>
    </location>
</feature>
<evidence type="ECO:0000313" key="10">
    <source>
        <dbReference type="EMBL" id="KAE8729988.1"/>
    </source>
</evidence>
<keyword evidence="11" id="KW-1185">Reference proteome</keyword>
<evidence type="ECO:0000259" key="9">
    <source>
        <dbReference type="PROSITE" id="PS51514"/>
    </source>
</evidence>
<evidence type="ECO:0000256" key="2">
    <source>
        <dbReference type="ARBA" id="ARBA00022737"/>
    </source>
</evidence>
<sequence>MADFQRNGLADRDIDQAITALKKGAYLLKYGRRGKPKFCPFKLSNDESKVVWYSGKKEKHVKLSEVCKIIPGQRTTIFQRYPRPEKEYQSFSLICNDRSLNLICKDKDEAEVWLSGLKALIFRGTYTKWGTEVVNGNASVDGSQPCNQKNAPNSQLDPENAKGLQAHYEASNSLGKAFANIITHTASVKIFDLGLVSPGSVETSNSRRSGADAIRTSLSSVVSSSSQGSSRSGPDPLGDVFIWGQGIGNGVLGGGTDKIGNSFNTKTDALLPKELASTVVLDVNNIACGGTHAALVTKQGHIFSWGEESGGRLGHGVETDVPKPKLIDILSGMNFESVACGEYHTCAVTVSGDLLTWGDGTHNLGVLGHGTEVGHWIPKRVNFMEGIHVSFISCGPWHTALVTYGGQLFTFGDGSFGALGHGDYTSSTIPREVETLSESQTTKVACGAWHTAAVVKVLSEPCDSGSPSNSSSAKLFTWGDGDKGQLGHGDNQPRLFPECVDACDKICNVACGYKLTVALTTSGLVYTMGSSAYGQLGSATADGKIPTRVEGKIAYKFVEEIACGSYHVAVLTSKTKVYTWGKGTNGQLGHGDINDRNTPTPVDFLKDRQVKSVACGSNFTAVVSLHTGVDHSLCSGCRNPFGFRRKHTNCYNCGLIFCKLCTSRKSLNASMAPAKTKPYRVCDECFLKLRKGAEPISAVWTPQAKNGILPRKSIDRDALAPRLQTEVSRLSVDSFYQAESRNFKHELKLESQTRLLFPVQNGNFHVRGGFYSPKMPICPIRDSKNILPASISSSKRTSRGTSPASGKLSPNRSSGVTVDDSKQMNESANQEIINLRAQVEDLTYKSQHLEAELEKTSKKLKEVTAIAENEAKKCKSANEVIRSLTAQLKEMADELPAAKNARQNSISIAKNTSNTEYLCSDSCHATTIGLPQSEASCNLENVSNSHGTKGQTEKSEIVIQDEPGVYLTLSPLPDGGNELKRVRFRYAFIALSNAFFC</sequence>
<feature type="domain" description="BRX" evidence="9">
    <location>
        <begin position="955"/>
        <end position="997"/>
    </location>
</feature>
<dbReference type="Gene3D" id="2.30.29.30">
    <property type="entry name" value="Pleckstrin-homology domain (PH domain)/Phosphotyrosine-binding domain (PTB)"/>
    <property type="match status" value="1"/>
</dbReference>
<dbReference type="InterPro" id="IPR058923">
    <property type="entry name" value="RCC1-like_dom"/>
</dbReference>
<dbReference type="Gene3D" id="2.130.10.30">
    <property type="entry name" value="Regulator of chromosome condensation 1/beta-lactamase-inhibitor protein II"/>
    <property type="match status" value="3"/>
</dbReference>
<dbReference type="InterPro" id="IPR013083">
    <property type="entry name" value="Znf_RING/FYVE/PHD"/>
</dbReference>
<feature type="domain" description="FYVE-type" evidence="8">
    <location>
        <begin position="628"/>
        <end position="690"/>
    </location>
</feature>
<evidence type="ECO:0000256" key="1">
    <source>
        <dbReference type="ARBA" id="ARBA00022723"/>
    </source>
</evidence>
<dbReference type="SMART" id="SM00064">
    <property type="entry name" value="FYVE"/>
    <property type="match status" value="1"/>
</dbReference>
<dbReference type="PANTHER" id="PTHR22870">
    <property type="entry name" value="REGULATOR OF CHROMOSOME CONDENSATION"/>
    <property type="match status" value="1"/>
</dbReference>
<feature type="repeat" description="RCC1" evidence="6">
    <location>
        <begin position="300"/>
        <end position="351"/>
    </location>
</feature>
<evidence type="ECO:0000259" key="8">
    <source>
        <dbReference type="PROSITE" id="PS50178"/>
    </source>
</evidence>
<organism evidence="10 11">
    <name type="scientific">Hibiscus syriacus</name>
    <name type="common">Rose of Sharon</name>
    <dbReference type="NCBI Taxonomy" id="106335"/>
    <lineage>
        <taxon>Eukaryota</taxon>
        <taxon>Viridiplantae</taxon>
        <taxon>Streptophyta</taxon>
        <taxon>Embryophyta</taxon>
        <taxon>Tracheophyta</taxon>
        <taxon>Spermatophyta</taxon>
        <taxon>Magnoliopsida</taxon>
        <taxon>eudicotyledons</taxon>
        <taxon>Gunneridae</taxon>
        <taxon>Pentapetalae</taxon>
        <taxon>rosids</taxon>
        <taxon>malvids</taxon>
        <taxon>Malvales</taxon>
        <taxon>Malvaceae</taxon>
        <taxon>Malvoideae</taxon>
        <taxon>Hibiscus</taxon>
    </lineage>
</organism>
<dbReference type="PRINTS" id="PR00633">
    <property type="entry name" value="RCCNDNSATION"/>
</dbReference>
<dbReference type="InterPro" id="IPR000306">
    <property type="entry name" value="Znf_FYVE"/>
</dbReference>
<keyword evidence="1" id="KW-0479">Metal-binding</keyword>
<dbReference type="CDD" id="cd00065">
    <property type="entry name" value="FYVE_like_SF"/>
    <property type="match status" value="1"/>
</dbReference>
<dbReference type="Gene3D" id="3.30.40.10">
    <property type="entry name" value="Zinc/RING finger domain, C3HC4 (zinc finger)"/>
    <property type="match status" value="1"/>
</dbReference>
<feature type="repeat" description="RCC1" evidence="6">
    <location>
        <begin position="238"/>
        <end position="299"/>
    </location>
</feature>
<dbReference type="PANTHER" id="PTHR22870:SF358">
    <property type="entry name" value="REGULATOR OF CHROMOSOME CONDENSATION (RCC1) FAMILY WITH FYVE ZINC FINGER DOMAIN-CONTAINING PROTEIN"/>
    <property type="match status" value="1"/>
</dbReference>
<dbReference type="InterPro" id="IPR009091">
    <property type="entry name" value="RCC1/BLIP-II"/>
</dbReference>
<accession>A0A6A3CS27</accession>
<reference evidence="10" key="1">
    <citation type="submission" date="2019-09" db="EMBL/GenBank/DDBJ databases">
        <title>Draft genome information of white flower Hibiscus syriacus.</title>
        <authorList>
            <person name="Kim Y.-M."/>
        </authorList>
    </citation>
    <scope>NUCLEOTIDE SEQUENCE [LARGE SCALE GENOMIC DNA]</scope>
    <source>
        <strain evidence="10">YM2019G1</strain>
    </source>
</reference>
<dbReference type="InterPro" id="IPR017455">
    <property type="entry name" value="Znf_FYVE-rel"/>
</dbReference>
<dbReference type="PROSITE" id="PS50012">
    <property type="entry name" value="RCC1_3"/>
    <property type="match status" value="7"/>
</dbReference>
<dbReference type="InterPro" id="IPR000408">
    <property type="entry name" value="Reg_chr_condens"/>
</dbReference>
<evidence type="ECO:0000256" key="6">
    <source>
        <dbReference type="PROSITE-ProRule" id="PRU00235"/>
    </source>
</evidence>
<dbReference type="InterPro" id="IPR011011">
    <property type="entry name" value="Znf_FYVE_PHD"/>
</dbReference>
<evidence type="ECO:0000256" key="3">
    <source>
        <dbReference type="ARBA" id="ARBA00022771"/>
    </source>
</evidence>